<evidence type="ECO:0000313" key="3">
    <source>
        <dbReference type="Proteomes" id="UP001303046"/>
    </source>
</evidence>
<gene>
    <name evidence="2" type="primary">Necator_chrX.g26126</name>
    <name evidence="2" type="ORF">RB195_025960</name>
</gene>
<keyword evidence="3" id="KW-1185">Reference proteome</keyword>
<evidence type="ECO:0000313" key="2">
    <source>
        <dbReference type="EMBL" id="KAK6766367.1"/>
    </source>
</evidence>
<organism evidence="2 3">
    <name type="scientific">Necator americanus</name>
    <name type="common">Human hookworm</name>
    <dbReference type="NCBI Taxonomy" id="51031"/>
    <lineage>
        <taxon>Eukaryota</taxon>
        <taxon>Metazoa</taxon>
        <taxon>Ecdysozoa</taxon>
        <taxon>Nematoda</taxon>
        <taxon>Chromadorea</taxon>
        <taxon>Rhabditida</taxon>
        <taxon>Rhabditina</taxon>
        <taxon>Rhabditomorpha</taxon>
        <taxon>Strongyloidea</taxon>
        <taxon>Ancylostomatidae</taxon>
        <taxon>Bunostominae</taxon>
        <taxon>Necator</taxon>
    </lineage>
</organism>
<feature type="transmembrane region" description="Helical" evidence="1">
    <location>
        <begin position="7"/>
        <end position="27"/>
    </location>
</feature>
<protein>
    <submittedName>
        <fullName evidence="2">Uncharacterized protein</fullName>
    </submittedName>
</protein>
<evidence type="ECO:0000256" key="1">
    <source>
        <dbReference type="SAM" id="Phobius"/>
    </source>
</evidence>
<comment type="caution">
    <text evidence="2">The sequence shown here is derived from an EMBL/GenBank/DDBJ whole genome shotgun (WGS) entry which is preliminary data.</text>
</comment>
<name>A0ABR1EUQ1_NECAM</name>
<sequence>MMAYCKLIAGGFIDPLSLVHVLFVPWIPWTHRNLLFNQDFGVPLRVYVQPDLSFLRRNRASSDTFSQDLVVPRHVQTGPFMFEDENCMEV</sequence>
<keyword evidence="1" id="KW-0812">Transmembrane</keyword>
<reference evidence="2 3" key="1">
    <citation type="submission" date="2023-08" db="EMBL/GenBank/DDBJ databases">
        <title>A Necator americanus chromosomal reference genome.</title>
        <authorList>
            <person name="Ilik V."/>
            <person name="Petrzelkova K.J."/>
            <person name="Pardy F."/>
            <person name="Fuh T."/>
            <person name="Niatou-Singa F.S."/>
            <person name="Gouil Q."/>
            <person name="Baker L."/>
            <person name="Ritchie M.E."/>
            <person name="Jex A.R."/>
            <person name="Gazzola D."/>
            <person name="Li H."/>
            <person name="Toshio Fujiwara R."/>
            <person name="Zhan B."/>
            <person name="Aroian R.V."/>
            <person name="Pafco B."/>
            <person name="Schwarz E.M."/>
        </authorList>
    </citation>
    <scope>NUCLEOTIDE SEQUENCE [LARGE SCALE GENOMIC DNA]</scope>
    <source>
        <strain evidence="2 3">Aroian</strain>
        <tissue evidence="2">Whole animal</tissue>
    </source>
</reference>
<keyword evidence="1" id="KW-1133">Transmembrane helix</keyword>
<keyword evidence="1" id="KW-0472">Membrane</keyword>
<proteinExistence type="predicted"/>
<accession>A0ABR1EUQ1</accession>
<dbReference type="EMBL" id="JAVFWL010000006">
    <property type="protein sequence ID" value="KAK6766367.1"/>
    <property type="molecule type" value="Genomic_DNA"/>
</dbReference>
<dbReference type="Proteomes" id="UP001303046">
    <property type="component" value="Unassembled WGS sequence"/>
</dbReference>